<proteinExistence type="predicted"/>
<evidence type="ECO:0000313" key="2">
    <source>
        <dbReference type="Proteomes" id="UP001148838"/>
    </source>
</evidence>
<protein>
    <submittedName>
        <fullName evidence="1">Uncharacterized protein</fullName>
    </submittedName>
</protein>
<reference evidence="1 2" key="1">
    <citation type="journal article" date="2022" name="Allergy">
        <title>Genome assembly and annotation of Periplaneta americana reveal a comprehensive cockroach allergen profile.</title>
        <authorList>
            <person name="Wang L."/>
            <person name="Xiong Q."/>
            <person name="Saelim N."/>
            <person name="Wang L."/>
            <person name="Nong W."/>
            <person name="Wan A.T."/>
            <person name="Shi M."/>
            <person name="Liu X."/>
            <person name="Cao Q."/>
            <person name="Hui J.H.L."/>
            <person name="Sookrung N."/>
            <person name="Leung T.F."/>
            <person name="Tungtrongchitr A."/>
            <person name="Tsui S.K.W."/>
        </authorList>
    </citation>
    <scope>NUCLEOTIDE SEQUENCE [LARGE SCALE GENOMIC DNA]</scope>
    <source>
        <strain evidence="1">PWHHKU_190912</strain>
    </source>
</reference>
<accession>A0ABQ8TA82</accession>
<name>A0ABQ8TA82_PERAM</name>
<dbReference type="EMBL" id="JAJSOF020000013">
    <property type="protein sequence ID" value="KAJ4443153.1"/>
    <property type="molecule type" value="Genomic_DNA"/>
</dbReference>
<comment type="caution">
    <text evidence="1">The sequence shown here is derived from an EMBL/GenBank/DDBJ whole genome shotgun (WGS) entry which is preliminary data.</text>
</comment>
<gene>
    <name evidence="1" type="ORF">ANN_04803</name>
</gene>
<sequence>MNVTLLVAKIDGRADNRHGGWHTEKQVGRWTSQKAWVDITARLEKPTYYGRNDHDFKIKCRKQKTDVVKRVQLVDLREEGYDDTDWINLAQDRDRWWAYERAIMNLWIPQKPVSNPDTPLCSSCATRRIIIKACSPDTPLHVQHVRSSVPTMILKSLRNVPRWRVSRVERDEA</sequence>
<organism evidence="1 2">
    <name type="scientific">Periplaneta americana</name>
    <name type="common">American cockroach</name>
    <name type="synonym">Blatta americana</name>
    <dbReference type="NCBI Taxonomy" id="6978"/>
    <lineage>
        <taxon>Eukaryota</taxon>
        <taxon>Metazoa</taxon>
        <taxon>Ecdysozoa</taxon>
        <taxon>Arthropoda</taxon>
        <taxon>Hexapoda</taxon>
        <taxon>Insecta</taxon>
        <taxon>Pterygota</taxon>
        <taxon>Neoptera</taxon>
        <taxon>Polyneoptera</taxon>
        <taxon>Dictyoptera</taxon>
        <taxon>Blattodea</taxon>
        <taxon>Blattoidea</taxon>
        <taxon>Blattidae</taxon>
        <taxon>Blattinae</taxon>
        <taxon>Periplaneta</taxon>
    </lineage>
</organism>
<evidence type="ECO:0000313" key="1">
    <source>
        <dbReference type="EMBL" id="KAJ4443153.1"/>
    </source>
</evidence>
<keyword evidence="2" id="KW-1185">Reference proteome</keyword>
<dbReference type="Proteomes" id="UP001148838">
    <property type="component" value="Unassembled WGS sequence"/>
</dbReference>